<gene>
    <name evidence="2" type="ORF">KOR42_32280</name>
</gene>
<feature type="region of interest" description="Disordered" evidence="1">
    <location>
        <begin position="257"/>
        <end position="297"/>
    </location>
</feature>
<proteinExistence type="predicted"/>
<evidence type="ECO:0000256" key="1">
    <source>
        <dbReference type="SAM" id="MobiDB-lite"/>
    </source>
</evidence>
<comment type="caution">
    <text evidence="2">The sequence shown here is derived from an EMBL/GenBank/DDBJ whole genome shotgun (WGS) entry which is preliminary data.</text>
</comment>
<accession>A0A5C5WNZ0</accession>
<evidence type="ECO:0000313" key="2">
    <source>
        <dbReference type="EMBL" id="TWT51945.1"/>
    </source>
</evidence>
<dbReference type="RefSeq" id="WP_146510705.1">
    <property type="nucleotide sequence ID" value="NZ_SIHI01000009.1"/>
</dbReference>
<sequence>MRTLKPNSWFLNRQSSSRSSRLNLILCLLFLLTNCGCHQLSLLGKDDAKKKKAPESGKERVAEVICAWEPAEGVGLNGLPCRGFAGQILFFGNDTSSPIKVNGDVRIYVFDDHGSEEERAEPIHYFDFEEMAFQGLMTETNLGIAYQLFVPYTRKTVHEANCSLRVMVTPKDGGMPVYSKMATLYLQGPPRDKRHTKTKTEISSPIQQVSHVTTEAVTEADRRRSPEAVRHFGGTIAGHQVNTADQHRDRLKSIAAQAVSGASPSTESATPAVQQHALSPTEAPKLQPTQHQHPLAN</sequence>
<feature type="compositionally biased region" description="Polar residues" evidence="1">
    <location>
        <begin position="260"/>
        <end position="278"/>
    </location>
</feature>
<name>A0A5C5WNZ0_9PLAN</name>
<reference evidence="2 3" key="1">
    <citation type="submission" date="2019-02" db="EMBL/GenBank/DDBJ databases">
        <title>Deep-cultivation of Planctomycetes and their phenomic and genomic characterization uncovers novel biology.</title>
        <authorList>
            <person name="Wiegand S."/>
            <person name="Jogler M."/>
            <person name="Boedeker C."/>
            <person name="Pinto D."/>
            <person name="Vollmers J."/>
            <person name="Rivas-Marin E."/>
            <person name="Kohn T."/>
            <person name="Peeters S.H."/>
            <person name="Heuer A."/>
            <person name="Rast P."/>
            <person name="Oberbeckmann S."/>
            <person name="Bunk B."/>
            <person name="Jeske O."/>
            <person name="Meyerdierks A."/>
            <person name="Storesund J.E."/>
            <person name="Kallscheuer N."/>
            <person name="Luecker S."/>
            <person name="Lage O.M."/>
            <person name="Pohl T."/>
            <person name="Merkel B.J."/>
            <person name="Hornburger P."/>
            <person name="Mueller R.-W."/>
            <person name="Bruemmer F."/>
            <person name="Labrenz M."/>
            <person name="Spormann A.M."/>
            <person name="Op Den Camp H."/>
            <person name="Overmann J."/>
            <person name="Amann R."/>
            <person name="Jetten M.S.M."/>
            <person name="Mascher T."/>
            <person name="Medema M.H."/>
            <person name="Devos D.P."/>
            <person name="Kaster A.-K."/>
            <person name="Ovreas L."/>
            <person name="Rohde M."/>
            <person name="Galperin M.Y."/>
            <person name="Jogler C."/>
        </authorList>
    </citation>
    <scope>NUCLEOTIDE SEQUENCE [LARGE SCALE GENOMIC DNA]</scope>
    <source>
        <strain evidence="2 3">KOR42</strain>
    </source>
</reference>
<dbReference type="Proteomes" id="UP000317243">
    <property type="component" value="Unassembled WGS sequence"/>
</dbReference>
<keyword evidence="3" id="KW-1185">Reference proteome</keyword>
<dbReference type="AlphaFoldDB" id="A0A5C5WNZ0"/>
<protein>
    <submittedName>
        <fullName evidence="2">Uncharacterized protein</fullName>
    </submittedName>
</protein>
<organism evidence="2 3">
    <name type="scientific">Thalassoglobus neptunius</name>
    <dbReference type="NCBI Taxonomy" id="1938619"/>
    <lineage>
        <taxon>Bacteria</taxon>
        <taxon>Pseudomonadati</taxon>
        <taxon>Planctomycetota</taxon>
        <taxon>Planctomycetia</taxon>
        <taxon>Planctomycetales</taxon>
        <taxon>Planctomycetaceae</taxon>
        <taxon>Thalassoglobus</taxon>
    </lineage>
</organism>
<dbReference type="EMBL" id="SIHI01000009">
    <property type="protein sequence ID" value="TWT51945.1"/>
    <property type="molecule type" value="Genomic_DNA"/>
</dbReference>
<feature type="compositionally biased region" description="Polar residues" evidence="1">
    <location>
        <begin position="287"/>
        <end position="297"/>
    </location>
</feature>
<evidence type="ECO:0000313" key="3">
    <source>
        <dbReference type="Proteomes" id="UP000317243"/>
    </source>
</evidence>
<dbReference type="OrthoDB" id="282702at2"/>